<dbReference type="Proteomes" id="UP000578686">
    <property type="component" value="Unassembled WGS sequence"/>
</dbReference>
<comment type="caution">
    <text evidence="2">The sequence shown here is derived from an EMBL/GenBank/DDBJ whole genome shotgun (WGS) entry which is preliminary data.</text>
</comment>
<dbReference type="PROSITE" id="PS50943">
    <property type="entry name" value="HTH_CROC1"/>
    <property type="match status" value="1"/>
</dbReference>
<dbReference type="EMBL" id="JAAVJD010000006">
    <property type="protein sequence ID" value="NJQ04399.1"/>
    <property type="molecule type" value="Genomic_DNA"/>
</dbReference>
<dbReference type="SMART" id="SM00530">
    <property type="entry name" value="HTH_XRE"/>
    <property type="match status" value="1"/>
</dbReference>
<organism evidence="2 3">
    <name type="scientific">Streptomyces lonarensis</name>
    <dbReference type="NCBI Taxonomy" id="700599"/>
    <lineage>
        <taxon>Bacteria</taxon>
        <taxon>Bacillati</taxon>
        <taxon>Actinomycetota</taxon>
        <taxon>Actinomycetes</taxon>
        <taxon>Kitasatosporales</taxon>
        <taxon>Streptomycetaceae</taxon>
        <taxon>Streptomyces</taxon>
    </lineage>
</organism>
<dbReference type="InterPro" id="IPR010982">
    <property type="entry name" value="Lambda_DNA-bd_dom_sf"/>
</dbReference>
<evidence type="ECO:0000313" key="2">
    <source>
        <dbReference type="EMBL" id="NJQ04399.1"/>
    </source>
</evidence>
<dbReference type="AlphaFoldDB" id="A0A7X6CXU9"/>
<accession>A0A7X6CXU9</accession>
<dbReference type="GO" id="GO:0003677">
    <property type="term" value="F:DNA binding"/>
    <property type="evidence" value="ECO:0007669"/>
    <property type="project" value="InterPro"/>
</dbReference>
<dbReference type="CDD" id="cd00093">
    <property type="entry name" value="HTH_XRE"/>
    <property type="match status" value="1"/>
</dbReference>
<keyword evidence="3" id="KW-1185">Reference proteome</keyword>
<evidence type="ECO:0000313" key="3">
    <source>
        <dbReference type="Proteomes" id="UP000578686"/>
    </source>
</evidence>
<proteinExistence type="predicted"/>
<dbReference type="RefSeq" id="WP_167967696.1">
    <property type="nucleotide sequence ID" value="NZ_BHZG01000081.1"/>
</dbReference>
<protein>
    <submittedName>
        <fullName evidence="2">Helix-turn-helix domain-containing protein</fullName>
    </submittedName>
</protein>
<reference evidence="2 3" key="1">
    <citation type="submission" date="2020-03" db="EMBL/GenBank/DDBJ databases">
        <title>Draft genome of Streptomyces sp. ventii, isolated from the Axial Seamount in the Pacific Ocean, and resequencing of the two type strains Streptomyces lonarensis strain NCL 716 and Streptomyces bohaiensis strain 11A07.</title>
        <authorList>
            <person name="Loughran R.M."/>
            <person name="Pfannmuller K.M."/>
            <person name="Wasson B.J."/>
            <person name="Deadmond M.C."/>
            <person name="Paddock B.E."/>
            <person name="Koyack M.J."/>
            <person name="Gallegos D.A."/>
            <person name="Mitchell E.A."/>
            <person name="Ushijima B."/>
            <person name="Saw J.H."/>
            <person name="Mcphail K.L."/>
            <person name="Videau P."/>
        </authorList>
    </citation>
    <scope>NUCLEOTIDE SEQUENCE [LARGE SCALE GENOMIC DNA]</scope>
    <source>
        <strain evidence="2 3">NCL716</strain>
    </source>
</reference>
<evidence type="ECO:0000259" key="1">
    <source>
        <dbReference type="PROSITE" id="PS50943"/>
    </source>
</evidence>
<dbReference type="Pfam" id="PF19054">
    <property type="entry name" value="DUF5753"/>
    <property type="match status" value="1"/>
</dbReference>
<name>A0A7X6CXU9_9ACTN</name>
<dbReference type="SUPFAM" id="SSF47413">
    <property type="entry name" value="lambda repressor-like DNA-binding domains"/>
    <property type="match status" value="1"/>
</dbReference>
<feature type="domain" description="HTH cro/C1-type" evidence="1">
    <location>
        <begin position="21"/>
        <end position="57"/>
    </location>
</feature>
<gene>
    <name evidence="2" type="ORF">HCN56_02100</name>
</gene>
<dbReference type="InterPro" id="IPR001387">
    <property type="entry name" value="Cro/C1-type_HTH"/>
</dbReference>
<dbReference type="InterPro" id="IPR043917">
    <property type="entry name" value="DUF5753"/>
</dbReference>
<sequence>MVNRKELNPDASPEAAFGARLRSLREARGWLQDELGARMGYSGRHVSGVETGNKSPTRRFATATDVAFGLAGTEESFAREWGKIEHGVLLQGFPEYVGLEGRAAEIKLFDAGLIPGLLQTPEYAQALAAGAVERGVISADQVEEALTFLLDRQAALVRPVPPLIHAVLDESCIRRPIGGAEVMDAQLQHLVDFAALPHTVFQIAPYSLGERRPFDRLVNLLTLADRSVVSYVQSQTQGYLDRELTSVVPLVRAYHQLTAGSLSQAASVAMIEEVRKGTP</sequence>
<dbReference type="Pfam" id="PF13560">
    <property type="entry name" value="HTH_31"/>
    <property type="match status" value="1"/>
</dbReference>
<dbReference type="Gene3D" id="1.10.260.40">
    <property type="entry name" value="lambda repressor-like DNA-binding domains"/>
    <property type="match status" value="1"/>
</dbReference>